<dbReference type="AlphaFoldDB" id="A0A7X9RMK9"/>
<evidence type="ECO:0000256" key="1">
    <source>
        <dbReference type="SAM" id="Phobius"/>
    </source>
</evidence>
<gene>
    <name evidence="2" type="ORF">HF857_10305</name>
</gene>
<dbReference type="Proteomes" id="UP000588071">
    <property type="component" value="Unassembled WGS sequence"/>
</dbReference>
<feature type="transmembrane region" description="Helical" evidence="1">
    <location>
        <begin position="36"/>
        <end position="54"/>
    </location>
</feature>
<keyword evidence="1" id="KW-0812">Transmembrane</keyword>
<dbReference type="RefSeq" id="WP_168931740.1">
    <property type="nucleotide sequence ID" value="NZ_JABAFV010000022.1"/>
</dbReference>
<proteinExistence type="predicted"/>
<keyword evidence="1" id="KW-0472">Membrane</keyword>
<reference evidence="2 3" key="1">
    <citation type="submission" date="2020-04" db="EMBL/GenBank/DDBJ databases">
        <authorList>
            <person name="Hitch T.C.A."/>
            <person name="Wylensek D."/>
            <person name="Clavel T."/>
        </authorList>
    </citation>
    <scope>NUCLEOTIDE SEQUENCE [LARGE SCALE GENOMIC DNA]</scope>
    <source>
        <strain evidence="2 3">WCA-380-WT-3C</strain>
    </source>
</reference>
<dbReference type="EMBL" id="JABAFV010000022">
    <property type="protein sequence ID" value="NME50594.1"/>
    <property type="molecule type" value="Genomic_DNA"/>
</dbReference>
<comment type="caution">
    <text evidence="2">The sequence shown here is derived from an EMBL/GenBank/DDBJ whole genome shotgun (WGS) entry which is preliminary data.</text>
</comment>
<organism evidence="2 3">
    <name type="scientific">Enterococcus cecorum</name>
    <dbReference type="NCBI Taxonomy" id="44008"/>
    <lineage>
        <taxon>Bacteria</taxon>
        <taxon>Bacillati</taxon>
        <taxon>Bacillota</taxon>
        <taxon>Bacilli</taxon>
        <taxon>Lactobacillales</taxon>
        <taxon>Enterococcaceae</taxon>
        <taxon>Enterococcus</taxon>
    </lineage>
</organism>
<sequence>MKEKTSKKDIVLAISLFLLSLVQILQIPSDDLLVSYIYGIGAIACLLEELWVIFHKRK</sequence>
<keyword evidence="1" id="KW-1133">Transmembrane helix</keyword>
<accession>A0A7X9RMK9</accession>
<name>A0A7X9RMK9_9ENTE</name>
<protein>
    <submittedName>
        <fullName evidence="2">Uncharacterized protein</fullName>
    </submittedName>
</protein>
<evidence type="ECO:0000313" key="2">
    <source>
        <dbReference type="EMBL" id="NME50594.1"/>
    </source>
</evidence>
<evidence type="ECO:0000313" key="3">
    <source>
        <dbReference type="Proteomes" id="UP000588071"/>
    </source>
</evidence>